<evidence type="ECO:0000313" key="2">
    <source>
        <dbReference type="Proteomes" id="UP000299102"/>
    </source>
</evidence>
<name>A0A4C1UTP4_EUMVA</name>
<comment type="caution">
    <text evidence="1">The sequence shown here is derived from an EMBL/GenBank/DDBJ whole genome shotgun (WGS) entry which is preliminary data.</text>
</comment>
<keyword evidence="2" id="KW-1185">Reference proteome</keyword>
<organism evidence="1 2">
    <name type="scientific">Eumeta variegata</name>
    <name type="common">Bagworm moth</name>
    <name type="synonym">Eumeta japonica</name>
    <dbReference type="NCBI Taxonomy" id="151549"/>
    <lineage>
        <taxon>Eukaryota</taxon>
        <taxon>Metazoa</taxon>
        <taxon>Ecdysozoa</taxon>
        <taxon>Arthropoda</taxon>
        <taxon>Hexapoda</taxon>
        <taxon>Insecta</taxon>
        <taxon>Pterygota</taxon>
        <taxon>Neoptera</taxon>
        <taxon>Endopterygota</taxon>
        <taxon>Lepidoptera</taxon>
        <taxon>Glossata</taxon>
        <taxon>Ditrysia</taxon>
        <taxon>Tineoidea</taxon>
        <taxon>Psychidae</taxon>
        <taxon>Oiketicinae</taxon>
        <taxon>Eumeta</taxon>
    </lineage>
</organism>
<accession>A0A4C1UTP4</accession>
<reference evidence="1 2" key="1">
    <citation type="journal article" date="2019" name="Commun. Biol.">
        <title>The bagworm genome reveals a unique fibroin gene that provides high tensile strength.</title>
        <authorList>
            <person name="Kono N."/>
            <person name="Nakamura H."/>
            <person name="Ohtoshi R."/>
            <person name="Tomita M."/>
            <person name="Numata K."/>
            <person name="Arakawa K."/>
        </authorList>
    </citation>
    <scope>NUCLEOTIDE SEQUENCE [LARGE SCALE GENOMIC DNA]</scope>
</reference>
<dbReference type="Proteomes" id="UP000299102">
    <property type="component" value="Unassembled WGS sequence"/>
</dbReference>
<dbReference type="AlphaFoldDB" id="A0A4C1UTP4"/>
<gene>
    <name evidence="1" type="ORF">EVAR_94648_1</name>
</gene>
<protein>
    <submittedName>
        <fullName evidence="1">Uncharacterized protein</fullName>
    </submittedName>
</protein>
<evidence type="ECO:0000313" key="1">
    <source>
        <dbReference type="EMBL" id="GBP29808.1"/>
    </source>
</evidence>
<proteinExistence type="predicted"/>
<sequence>MMEREREMGPPELSIAERNATAEAFTSSQYSVRVWCSPAEPGHLRVNQPGHRMARTLEPLELTVVDHTVRSGSLVGRAARTGAYTVRYLAPTNCSAVHTRQLF</sequence>
<dbReference type="EMBL" id="BGZK01000224">
    <property type="protein sequence ID" value="GBP29808.1"/>
    <property type="molecule type" value="Genomic_DNA"/>
</dbReference>